<keyword evidence="1" id="KW-1133">Transmembrane helix</keyword>
<proteinExistence type="predicted"/>
<feature type="transmembrane region" description="Helical" evidence="1">
    <location>
        <begin position="75"/>
        <end position="93"/>
    </location>
</feature>
<keyword evidence="1" id="KW-0812">Transmembrane</keyword>
<dbReference type="Pfam" id="PF06197">
    <property type="entry name" value="DUF998"/>
    <property type="match status" value="1"/>
</dbReference>
<evidence type="ECO:0000313" key="2">
    <source>
        <dbReference type="EMBL" id="WQB71256.1"/>
    </source>
</evidence>
<keyword evidence="3" id="KW-1185">Reference proteome</keyword>
<accession>A0ABZ0VCZ4</accession>
<sequence length="223" mass="22970">MLTGAVIAPLFYVALWAAQAFTREGFRPTFHPLSLLSLGDAGWVQVLNFVITGLLLVGGSVGLRRALPAGHLARGASVLVALMGVGLVVAGLFPTDAGAGFPAGAPEGAPSMSWHGIVHEVGFVLTQLAFLAAAIVLAVYFARSERRGLMVTSIAAALVALCVVAIGDPETMAIRLLVSAAVELALISVLALGCLLAPTREEAAYDEPHGSPIGSRSHVRGTR</sequence>
<organism evidence="2 3">
    <name type="scientific">Microbacterium invictum</name>
    <dbReference type="NCBI Taxonomy" id="515415"/>
    <lineage>
        <taxon>Bacteria</taxon>
        <taxon>Bacillati</taxon>
        <taxon>Actinomycetota</taxon>
        <taxon>Actinomycetes</taxon>
        <taxon>Micrococcales</taxon>
        <taxon>Microbacteriaceae</taxon>
        <taxon>Microbacterium</taxon>
    </lineage>
</organism>
<reference evidence="2 3" key="1">
    <citation type="submission" date="2023-06" db="EMBL/GenBank/DDBJ databases">
        <title>Rock-solubilizing bacteria, Microbacterium invictum, promotes re-establishment of vegetation in rocky wasteland by accelerating rock bio-weathering and reshaping soil bacterial community.</title>
        <authorList>
            <person name="Liu C."/>
        </authorList>
    </citation>
    <scope>NUCLEOTIDE SEQUENCE [LARGE SCALE GENOMIC DNA]</scope>
    <source>
        <strain evidence="2 3">X-18</strain>
    </source>
</reference>
<keyword evidence="1" id="KW-0472">Membrane</keyword>
<dbReference type="EMBL" id="CP139779">
    <property type="protein sequence ID" value="WQB71256.1"/>
    <property type="molecule type" value="Genomic_DNA"/>
</dbReference>
<feature type="transmembrane region" description="Helical" evidence="1">
    <location>
        <begin position="173"/>
        <end position="197"/>
    </location>
</feature>
<evidence type="ECO:0000313" key="3">
    <source>
        <dbReference type="Proteomes" id="UP001324533"/>
    </source>
</evidence>
<feature type="transmembrane region" description="Helical" evidence="1">
    <location>
        <begin position="149"/>
        <end position="167"/>
    </location>
</feature>
<dbReference type="InterPro" id="IPR009339">
    <property type="entry name" value="DUF998"/>
</dbReference>
<evidence type="ECO:0000256" key="1">
    <source>
        <dbReference type="SAM" id="Phobius"/>
    </source>
</evidence>
<feature type="transmembrane region" description="Helical" evidence="1">
    <location>
        <begin position="121"/>
        <end position="142"/>
    </location>
</feature>
<gene>
    <name evidence="2" type="ORF">T9R20_04610</name>
</gene>
<name>A0ABZ0VCZ4_9MICO</name>
<feature type="transmembrane region" description="Helical" evidence="1">
    <location>
        <begin position="44"/>
        <end position="63"/>
    </location>
</feature>
<protein>
    <submittedName>
        <fullName evidence="2">DUF998 domain-containing protein</fullName>
    </submittedName>
</protein>
<dbReference type="RefSeq" id="WP_322411374.1">
    <property type="nucleotide sequence ID" value="NZ_CP139779.1"/>
</dbReference>
<dbReference type="Proteomes" id="UP001324533">
    <property type="component" value="Chromosome"/>
</dbReference>